<dbReference type="Pfam" id="PF13478">
    <property type="entry name" value="XdhC_C"/>
    <property type="match status" value="1"/>
</dbReference>
<reference evidence="3 4" key="1">
    <citation type="submission" date="2019-12" db="EMBL/GenBank/DDBJ databases">
        <title>Genome sequenceing of Clostridium bovifaecis.</title>
        <authorList>
            <person name="Yao Y."/>
        </authorList>
    </citation>
    <scope>NUCLEOTIDE SEQUENCE [LARGE SCALE GENOMIC DNA]</scope>
    <source>
        <strain evidence="3 4">BXX</strain>
    </source>
</reference>
<dbReference type="InterPro" id="IPR027051">
    <property type="entry name" value="XdhC_Rossmann_dom"/>
</dbReference>
<evidence type="ECO:0000259" key="2">
    <source>
        <dbReference type="Pfam" id="PF13478"/>
    </source>
</evidence>
<protein>
    <submittedName>
        <fullName evidence="3">XdhC/CoxI family protein</fullName>
    </submittedName>
</protein>
<dbReference type="PANTHER" id="PTHR30388:SF6">
    <property type="entry name" value="XANTHINE DEHYDROGENASE SUBUNIT A-RELATED"/>
    <property type="match status" value="1"/>
</dbReference>
<dbReference type="PANTHER" id="PTHR30388">
    <property type="entry name" value="ALDEHYDE OXIDOREDUCTASE MOLYBDENUM COFACTOR ASSEMBLY PROTEIN"/>
    <property type="match status" value="1"/>
</dbReference>
<evidence type="ECO:0000259" key="1">
    <source>
        <dbReference type="Pfam" id="PF02625"/>
    </source>
</evidence>
<dbReference type="InterPro" id="IPR052698">
    <property type="entry name" value="MoCofactor_Util/Proc"/>
</dbReference>
<evidence type="ECO:0000313" key="3">
    <source>
        <dbReference type="EMBL" id="QGU95360.1"/>
    </source>
</evidence>
<dbReference type="InterPro" id="IPR003777">
    <property type="entry name" value="XdhC_CoxI"/>
</dbReference>
<accession>A0A6I6ESW2</accession>
<dbReference type="Pfam" id="PF02625">
    <property type="entry name" value="XdhC_CoxI"/>
    <property type="match status" value="1"/>
</dbReference>
<feature type="domain" description="XdhC- CoxI" evidence="1">
    <location>
        <begin position="12"/>
        <end position="75"/>
    </location>
</feature>
<name>A0A6I6ESW2_9CLOT</name>
<feature type="domain" description="XdhC Rossmann" evidence="2">
    <location>
        <begin position="183"/>
        <end position="325"/>
    </location>
</feature>
<sequence length="337" mass="37703">MKELFSKIYKLLKNNEDAVLVSVISGSGSTPRGAGARMVVDKDGYSIGTIGGGAVEYKSTQLAMEILKEKKSYVQKFRLAPNDVADLGMICGGDVEVYFQYIKSNDENISLMEDIITAFDRNQNLWLATEITDDIEWNMEIIAENCIQYKVSDISSHLKRNSVLLEQNNKKYYIEPLVTAEKVYIFGGGHISQKLVPVLNSVNFKCTVIDDKPEFTDKNLFPLAENTILADFTGFRDRIKINSCDYVVILTRGHNNDYNVLTQALQTDACYIGLVGSRTKLGKTKERLLLDGFSEEDFKRVYAPIGIAIKAETPEEIAVSIAGELIMVRAEIKGDYK</sequence>
<organism evidence="3 4">
    <name type="scientific">Clostridium bovifaecis</name>
    <dbReference type="NCBI Taxonomy" id="2184719"/>
    <lineage>
        <taxon>Bacteria</taxon>
        <taxon>Bacillati</taxon>
        <taxon>Bacillota</taxon>
        <taxon>Clostridia</taxon>
        <taxon>Eubacteriales</taxon>
        <taxon>Clostridiaceae</taxon>
        <taxon>Clostridium</taxon>
    </lineage>
</organism>
<dbReference type="Gene3D" id="3.40.50.720">
    <property type="entry name" value="NAD(P)-binding Rossmann-like Domain"/>
    <property type="match status" value="1"/>
</dbReference>
<dbReference type="Proteomes" id="UP000422764">
    <property type="component" value="Chromosome"/>
</dbReference>
<dbReference type="EMBL" id="CP046522">
    <property type="protein sequence ID" value="QGU95360.1"/>
    <property type="molecule type" value="Genomic_DNA"/>
</dbReference>
<keyword evidence="4" id="KW-1185">Reference proteome</keyword>
<proteinExistence type="predicted"/>
<dbReference type="AlphaFoldDB" id="A0A6I6ESW2"/>
<gene>
    <name evidence="3" type="ORF">GOM49_09910</name>
</gene>
<evidence type="ECO:0000313" key="4">
    <source>
        <dbReference type="Proteomes" id="UP000422764"/>
    </source>
</evidence>